<keyword evidence="2" id="KW-1185">Reference proteome</keyword>
<protein>
    <submittedName>
        <fullName evidence="1">Uncharacterized protein</fullName>
    </submittedName>
</protein>
<dbReference type="KEGG" id="tet:TTHERM_00522879"/>
<dbReference type="GeneID" id="24442766"/>
<evidence type="ECO:0000313" key="2">
    <source>
        <dbReference type="Proteomes" id="UP000009168"/>
    </source>
</evidence>
<dbReference type="AlphaFoldDB" id="X1W3S4"/>
<organism evidence="1 2">
    <name type="scientific">Tetrahymena thermophila (strain SB210)</name>
    <dbReference type="NCBI Taxonomy" id="312017"/>
    <lineage>
        <taxon>Eukaryota</taxon>
        <taxon>Sar</taxon>
        <taxon>Alveolata</taxon>
        <taxon>Ciliophora</taxon>
        <taxon>Intramacronucleata</taxon>
        <taxon>Oligohymenophorea</taxon>
        <taxon>Hymenostomatida</taxon>
        <taxon>Tetrahymenina</taxon>
        <taxon>Tetrahymenidae</taxon>
        <taxon>Tetrahymena</taxon>
    </lineage>
</organism>
<gene>
    <name evidence="1" type="ORF">TTHERM_00522879</name>
</gene>
<reference evidence="1" key="2">
    <citation type="submission" date="2014-02" db="EMBL/GenBank/DDBJ databases">
        <title>Annotation update of Tetrahymena thermophila SB210.</title>
        <authorList>
            <person name="Bidwell S."/>
            <person name="Michalis H.M."/>
            <person name="Zafar N."/>
            <person name="Joardar V."/>
            <person name="Miao W."/>
            <person name="Russ C."/>
            <person name="Eisen J."/>
            <person name="Wu M."/>
            <person name="Wu D."/>
            <person name="Nierman W."/>
            <person name="Orias E."/>
            <person name="Delcher A."/>
            <person name="Salzberg S."/>
            <person name="Coyne R."/>
        </authorList>
    </citation>
    <scope>NUCLEOTIDE SEQUENCE</scope>
    <source>
        <strain evidence="1">SB210</strain>
    </source>
</reference>
<proteinExistence type="predicted"/>
<dbReference type="Proteomes" id="UP000009168">
    <property type="component" value="Unassembled WGS sequence"/>
</dbReference>
<accession>X1W3S4</accession>
<sequence>MLYAFFRVYISYFQSICSLILNRLREQFLMKCILQLSNGMFTLIFHIIRFELYPNISNLIHQIHHFQDIFYETFQSIPNFLNQQRQTLYANLKTIYLILVMPKKLYPQALIQGVLAWKVLYEICLDCLEKQFFFNVHSYHYKYYFTSL</sequence>
<reference evidence="1" key="1">
    <citation type="submission" date="2008-09" db="EMBL/GenBank/DDBJ databases">
        <authorList>
            <person name="Eisen J.A."/>
            <person name="Wu M."/>
            <person name="Wu D."/>
            <person name="Nierman W.C."/>
            <person name="Orias E."/>
            <person name="Delcher A.L."/>
            <person name="Salzberg S.L."/>
        </authorList>
    </citation>
    <scope>NUCLEOTIDE SEQUENCE</scope>
    <source>
        <strain evidence="1">SB210</strain>
    </source>
</reference>
<dbReference type="InParanoid" id="X1W3S4"/>
<dbReference type="RefSeq" id="XP_001470768.1">
    <property type="nucleotide sequence ID" value="XM_001470718.1"/>
</dbReference>
<name>X1W3S4_TETTS</name>
<dbReference type="EMBL" id="GG662717">
    <property type="protein sequence ID" value="EDK31781.1"/>
    <property type="molecule type" value="Genomic_DNA"/>
</dbReference>
<evidence type="ECO:0000313" key="1">
    <source>
        <dbReference type="EMBL" id="EDK31781.1"/>
    </source>
</evidence>